<evidence type="ECO:0000313" key="14">
    <source>
        <dbReference type="EMBL" id="KAH0935942.1"/>
    </source>
</evidence>
<feature type="domain" description="TF-B3" evidence="13">
    <location>
        <begin position="1938"/>
        <end position="2031"/>
    </location>
</feature>
<evidence type="ECO:0000256" key="11">
    <source>
        <dbReference type="SAM" id="MobiDB-lite"/>
    </source>
</evidence>
<dbReference type="Gene3D" id="3.40.50.2300">
    <property type="match status" value="2"/>
</dbReference>
<feature type="domain" description="TF-B3" evidence="13">
    <location>
        <begin position="383"/>
        <end position="481"/>
    </location>
</feature>
<evidence type="ECO:0000256" key="10">
    <source>
        <dbReference type="SAM" id="Coils"/>
    </source>
</evidence>
<dbReference type="InterPro" id="IPR001320">
    <property type="entry name" value="Iontro_rcpt_C"/>
</dbReference>
<dbReference type="InterPro" id="IPR001828">
    <property type="entry name" value="ANF_lig-bd_rcpt"/>
</dbReference>
<dbReference type="InterPro" id="IPR028082">
    <property type="entry name" value="Peripla_BP_I"/>
</dbReference>
<evidence type="ECO:0000256" key="8">
    <source>
        <dbReference type="ARBA" id="ARBA00023163"/>
    </source>
</evidence>
<keyword evidence="8" id="KW-0804">Transcription</keyword>
<keyword evidence="9" id="KW-0539">Nucleus</keyword>
<dbReference type="Pfam" id="PF00060">
    <property type="entry name" value="Lig_chan"/>
    <property type="match status" value="1"/>
</dbReference>
<keyword evidence="6" id="KW-0238">DNA-binding</keyword>
<dbReference type="Gene3D" id="3.40.190.10">
    <property type="entry name" value="Periplasmic binding protein-like II"/>
    <property type="match status" value="2"/>
</dbReference>
<evidence type="ECO:0000313" key="15">
    <source>
        <dbReference type="Proteomes" id="UP000824890"/>
    </source>
</evidence>
<dbReference type="PROSITE" id="PS50863">
    <property type="entry name" value="B3"/>
    <property type="match status" value="8"/>
</dbReference>
<protein>
    <recommendedName>
        <fullName evidence="13">TF-B3 domain-containing protein</fullName>
    </recommendedName>
</protein>
<keyword evidence="5" id="KW-0805">Transcription regulation</keyword>
<feature type="domain" description="TF-B3" evidence="13">
    <location>
        <begin position="1714"/>
        <end position="1814"/>
    </location>
</feature>
<evidence type="ECO:0000256" key="3">
    <source>
        <dbReference type="ARBA" id="ARBA00022692"/>
    </source>
</evidence>
<feature type="region of interest" description="Disordered" evidence="11">
    <location>
        <begin position="2042"/>
        <end position="2109"/>
    </location>
</feature>
<feature type="compositionally biased region" description="Polar residues" evidence="11">
    <location>
        <begin position="1853"/>
        <end position="1868"/>
    </location>
</feature>
<keyword evidence="7 12" id="KW-0472">Membrane</keyword>
<evidence type="ECO:0000256" key="2">
    <source>
        <dbReference type="ARBA" id="ARBA00004370"/>
    </source>
</evidence>
<dbReference type="InterPro" id="IPR015300">
    <property type="entry name" value="DNA-bd_pseudobarrel_sf"/>
</dbReference>
<proteinExistence type="predicted"/>
<feature type="domain" description="TF-B3" evidence="13">
    <location>
        <begin position="507"/>
        <end position="604"/>
    </location>
</feature>
<feature type="compositionally biased region" description="Basic and acidic residues" evidence="11">
    <location>
        <begin position="1832"/>
        <end position="1848"/>
    </location>
</feature>
<dbReference type="InterPro" id="IPR039218">
    <property type="entry name" value="REM_fam"/>
</dbReference>
<feature type="compositionally biased region" description="Acidic residues" evidence="11">
    <location>
        <begin position="2051"/>
        <end position="2085"/>
    </location>
</feature>
<feature type="coiled-coil region" evidence="10">
    <location>
        <begin position="2407"/>
        <end position="2434"/>
    </location>
</feature>
<feature type="transmembrane region" description="Helical" evidence="12">
    <location>
        <begin position="1306"/>
        <end position="1328"/>
    </location>
</feature>
<dbReference type="Pfam" id="PF02362">
    <property type="entry name" value="B3"/>
    <property type="match status" value="8"/>
</dbReference>
<evidence type="ECO:0000256" key="9">
    <source>
        <dbReference type="ARBA" id="ARBA00023242"/>
    </source>
</evidence>
<feature type="region of interest" description="Disordered" evidence="11">
    <location>
        <begin position="1822"/>
        <end position="1868"/>
    </location>
</feature>
<feature type="transmembrane region" description="Helical" evidence="12">
    <location>
        <begin position="1359"/>
        <end position="1376"/>
    </location>
</feature>
<evidence type="ECO:0000256" key="5">
    <source>
        <dbReference type="ARBA" id="ARBA00023015"/>
    </source>
</evidence>
<dbReference type="InterPro" id="IPR003340">
    <property type="entry name" value="B3_DNA-bd"/>
</dbReference>
<dbReference type="CDD" id="cd19990">
    <property type="entry name" value="PBP1_GABAb_receptor_plant"/>
    <property type="match status" value="1"/>
</dbReference>
<dbReference type="Gene3D" id="2.40.330.10">
    <property type="entry name" value="DNA-binding pseudobarrel domain"/>
    <property type="match status" value="7"/>
</dbReference>
<organism evidence="14 15">
    <name type="scientific">Brassica napus</name>
    <name type="common">Rape</name>
    <dbReference type="NCBI Taxonomy" id="3708"/>
    <lineage>
        <taxon>Eukaryota</taxon>
        <taxon>Viridiplantae</taxon>
        <taxon>Streptophyta</taxon>
        <taxon>Embryophyta</taxon>
        <taxon>Tracheophyta</taxon>
        <taxon>Spermatophyta</taxon>
        <taxon>Magnoliopsida</taxon>
        <taxon>eudicotyledons</taxon>
        <taxon>Gunneridae</taxon>
        <taxon>Pentapetalae</taxon>
        <taxon>rosids</taxon>
        <taxon>malvids</taxon>
        <taxon>Brassicales</taxon>
        <taxon>Brassicaceae</taxon>
        <taxon>Brassiceae</taxon>
        <taxon>Brassica</taxon>
    </lineage>
</organism>
<dbReference type="SMART" id="SM01019">
    <property type="entry name" value="B3"/>
    <property type="match status" value="9"/>
</dbReference>
<dbReference type="SUPFAM" id="SSF53850">
    <property type="entry name" value="Periplasmic binding protein-like II"/>
    <property type="match status" value="1"/>
</dbReference>
<evidence type="ECO:0000256" key="1">
    <source>
        <dbReference type="ARBA" id="ARBA00004123"/>
    </source>
</evidence>
<dbReference type="SUPFAM" id="SSF53822">
    <property type="entry name" value="Periplasmic binding protein-like I"/>
    <property type="match status" value="1"/>
</dbReference>
<gene>
    <name evidence="14" type="ORF">HID58_013059</name>
</gene>
<sequence length="2494" mass="281431">MPCLPVQFPFQGPFVPQEVDLVSPDSSFCLEEQGGSDGWRGHGANVMSDHMLPVDVLLSDDTCDLHFCPAKSGIEVYGSPEFLGDLFTRSCLWVAENWYGVLCERSRSRRLPSSRTGGGGWSLAGAATQRLADVVSPTRGSFPCIVSVMSKTAGGENGPVDRSRKWNPMKILELSDFCANQDQGSAGPRGDVSGVKLVKDLPRNSWLGELFVARNKNNVSFFFFLMNCLNSMANPPLESPTNPHFFQPLLLGFDTHLTIPVAFFSKHIEGKNKQKTAKLRSHASDKTWEVTIDGRRLTRGWKDFAKAHDLRIGDVIIFKHKGDMVFNVTPCGPNCCEIQYAQSHLIKEEEKDNSDDDNENHCRTNKNLKPEREPKSSFAFDYCFVAQVTASNLRLDTLDLPMEAASSNALNKQCHEMIVVNKEGNSWTVSLRFRESSRSYYIRGGWRRFCRDNRRKIGDLMVFNLVGDGKTSPMICICPEEECSELVRKTKRRSNWVASSSSRRNRFVTISLTRYNFRSSKLILPATFMKINGIKKQNEIILMDKHGVKWVTKLVKDGSKYGKRGLGKGWKDFCEANDVLKIGEPFLLELVWEDTLPVLKFCSKVKILPATSMNINGIKKQNEIILMDKHGVKCVTKLVRDGSKYGKRGLGKGCKDFCEGNDVLNIGQPFMSELVWEDSVPVLTILRKQVHSIRFDTLNNNMIYDFSNHLCNKRALPYRPPRFFLSLQILTMTREHYLVFNLLFLVLVLLMQVGEGQQNRASDVKVGIVDDVGMAYSNMTLFCINMSLSDFYSSHPETRTRLVTTVVDSKKDVVTAAAAALDLITNKEVKAILGPWNSMQAQFMIEIGQKSHVPIVSYSATSPFLASIRSQYFFRATYDDSSQVHAVKAIIKLFGWREVVPVYVDNTFGEGIMPHLTDALQDINVRIPYRTVISPNATGDEISVELLRMMTRPTRVFVVHTEDLLASRFFAKAKEIGLMKQGYVWILTNGITDGLSLMKEAETDAMQGVLGVKTYVPRSDKLEAFKSKWKNRFPLSDLSVYGLWAYDATTALAMAIEEAGASNLIFAKTDDAMRNMSGLQGLGVSQYGPKLLQTLSKVRFKGLSGDFRFINRELQPSVLEIVNVNGHGGRTIGYWTKEHGLLKYVDQRQATTTTFTTWKDRLRPIIWPGDTTFVPKGWEIPTNGKRLKIGVPTNNHFPQFVKGTKDPITNSTIFSGFCIDYFEAVIQAMPYDVSYDFFPVEDMDYETMVHQVYLGKYDAVVGDTTISANRSMYVEFSLPYTPSGVGLVVPVKDNVKRSSTIFLMPLTWGLCLLSLLSFFIIAVVVWVLEHRVNPDFDGPGRYHYTLVLFLHHGERVLSFWARLVVIIWYFLVLLLTQSYTASLASLLTSQQLYPTVTNINSLLAKGERVGNQRSPFILGRLRESGFSDANLVTYGSPEQCHELLDTEPAKGGVSAVFMELPYVRLFLGQHCNKYKMVQTPFKVDGFGFVFPIGSLLVADVSRAILKVEESNKANQLESAWFKKIDESCPDPLTSPDPNPSESFRKLGIDSFWVLFVAAAIVCVTALGKCMFHFLKENPDQRNLQGLWERFCNDRDPIIRRFFPNIPVKFFSEHIEGKHEGKTVMLRSDASEKTWKVKMEGQRLTQGWKEFVEEHVLRVGDFVVFRLERDMLFNVTALGSSNCEIQYTPSGSRRQEEEEESVETEKEIKKNLTRFVTLTPTSSSFETGKQHLPASFTRGNGLIKPGKIIMVDKKGDEWVMELKVGKTNVSIMYMYIMSRNGWRIFCGVNGVRAGESLTLELIRGGESPMLKFCSKMEQTPFEAEARAHKRAKWSQEIREKTAEEGEPSHRARASNKTNANKKNLQNKQSCSVSDQLTEVKHSVVSTITSIRRFREELKTKEQELEGSLQEINNLVPCWHTERKMQRNQTTSSIMASSTKKPIFIVDLSGQNSNPMIPDSFVSNHLKGNVQSTKLMKLTSDASVRTWEVELDGQRFGRGWKHFSDHHCIRNDDILSFMHVGDMVFNVTPFGRSFSQQINFISSTSKAENDRSNDDDDEHNIFDDDVYDDDEDVGDDDDDDDDDDEELYPDKTLSKKRARTETESSSENTYLVAHATPSSLSRNQMYLPSKFARANGLNNRQCEIDLRNEHGKSWTLDLTHHKSTGQAFVRSGWTSFCKANGIKAESFRRFKLVQTGTKPVLQLCPNTEGGDEIESEDCSEPSSMNQNKIVALELKPYMLKSGRVRVPALFGRANGINEAGKITIVNKDGVEWKLHLGDMKGRELFYIRGLRDCFVANGIKKVGDSFTLEAIRGGTNAILKICSKEASFDGYKTPQPRMIQASQDEEKKETKVQKKSRVSAVGPSHRTRASNRSSVGPSNLQPKQPPQPCSISDQVAKVKQCVVDALTDVRQFRSELEVKERNLEAALLEIDVLGEKIMGISKLFNINQLQKENPFTPLTSPVPEQGDLSVTHQLAKLRHRIVETLTSVRPFRSELD</sequence>
<comment type="subcellular location">
    <subcellularLocation>
        <location evidence="2">Membrane</location>
    </subcellularLocation>
    <subcellularLocation>
        <location evidence="1">Nucleus</location>
    </subcellularLocation>
</comment>
<evidence type="ECO:0000256" key="6">
    <source>
        <dbReference type="ARBA" id="ARBA00023125"/>
    </source>
</evidence>
<dbReference type="PANTHER" id="PTHR31674">
    <property type="entry name" value="B3 DOMAIN-CONTAINING PROTEIN REM-LIKE 3-RELATED"/>
    <property type="match status" value="1"/>
</dbReference>
<evidence type="ECO:0000256" key="4">
    <source>
        <dbReference type="ARBA" id="ARBA00022989"/>
    </source>
</evidence>
<reference evidence="14 15" key="1">
    <citation type="submission" date="2021-05" db="EMBL/GenBank/DDBJ databases">
        <title>Genome Assembly of Synthetic Allotetraploid Brassica napus Reveals Homoeologous Exchanges between Subgenomes.</title>
        <authorList>
            <person name="Davis J.T."/>
        </authorList>
    </citation>
    <scope>NUCLEOTIDE SEQUENCE [LARGE SCALE GENOMIC DNA]</scope>
    <source>
        <strain evidence="15">cv. Da-Ae</strain>
        <tissue evidence="14">Seedling</tissue>
    </source>
</reference>
<feature type="compositionally biased region" description="Polar residues" evidence="11">
    <location>
        <begin position="2368"/>
        <end position="2380"/>
    </location>
</feature>
<feature type="region of interest" description="Disordered" evidence="11">
    <location>
        <begin position="2330"/>
        <end position="2389"/>
    </location>
</feature>
<dbReference type="SUPFAM" id="SSF101936">
    <property type="entry name" value="DNA-binding pseudobarrel domain"/>
    <property type="match status" value="8"/>
</dbReference>
<dbReference type="InterPro" id="IPR044440">
    <property type="entry name" value="GABAb_receptor_plant_PBP1"/>
</dbReference>
<feature type="domain" description="TF-B3" evidence="13">
    <location>
        <begin position="2227"/>
        <end position="2323"/>
    </location>
</feature>
<evidence type="ECO:0000256" key="12">
    <source>
        <dbReference type="SAM" id="Phobius"/>
    </source>
</evidence>
<accession>A0ABQ8E2V0</accession>
<dbReference type="SMART" id="SM00079">
    <property type="entry name" value="PBPe"/>
    <property type="match status" value="1"/>
</dbReference>
<dbReference type="CDD" id="cd13686">
    <property type="entry name" value="GluR_Plant"/>
    <property type="match status" value="1"/>
</dbReference>
<feature type="domain" description="TF-B3" evidence="13">
    <location>
        <begin position="1605"/>
        <end position="1680"/>
    </location>
</feature>
<dbReference type="EMBL" id="JAGKQM010000003">
    <property type="protein sequence ID" value="KAH0935942.1"/>
    <property type="molecule type" value="Genomic_DNA"/>
</dbReference>
<feature type="domain" description="TF-B3" evidence="13">
    <location>
        <begin position="242"/>
        <end position="334"/>
    </location>
</feature>
<keyword evidence="10" id="KW-0175">Coiled coil</keyword>
<feature type="transmembrane region" description="Helical" evidence="12">
    <location>
        <begin position="1551"/>
        <end position="1574"/>
    </location>
</feature>
<keyword evidence="15" id="KW-1185">Reference proteome</keyword>
<comment type="caution">
    <text evidence="14">The sequence shown here is derived from an EMBL/GenBank/DDBJ whole genome shotgun (WGS) entry which is preliminary data.</text>
</comment>
<dbReference type="Gene3D" id="1.10.287.70">
    <property type="match status" value="1"/>
</dbReference>
<dbReference type="Pfam" id="PF01094">
    <property type="entry name" value="ANF_receptor"/>
    <property type="match status" value="1"/>
</dbReference>
<dbReference type="PANTHER" id="PTHR31674:SF42">
    <property type="entry name" value="TF-B3 DOMAIN-CONTAINING PROTEIN"/>
    <property type="match status" value="1"/>
</dbReference>
<evidence type="ECO:0000259" key="13">
    <source>
        <dbReference type="PROSITE" id="PS50863"/>
    </source>
</evidence>
<feature type="domain" description="TF-B3" evidence="13">
    <location>
        <begin position="2108"/>
        <end position="2204"/>
    </location>
</feature>
<feature type="region of interest" description="Disordered" evidence="11">
    <location>
        <begin position="348"/>
        <end position="369"/>
    </location>
</feature>
<name>A0ABQ8E2V0_BRANA</name>
<keyword evidence="3 12" id="KW-0812">Transmembrane</keyword>
<evidence type="ECO:0000256" key="7">
    <source>
        <dbReference type="ARBA" id="ARBA00023136"/>
    </source>
</evidence>
<dbReference type="CDD" id="cd10017">
    <property type="entry name" value="B3_DNA"/>
    <property type="match status" value="7"/>
</dbReference>
<keyword evidence="4 12" id="KW-1133">Transmembrane helix</keyword>
<dbReference type="Proteomes" id="UP000824890">
    <property type="component" value="Unassembled WGS sequence"/>
</dbReference>